<dbReference type="EMBL" id="BDRX01000048">
    <property type="protein sequence ID" value="GBF94160.1"/>
    <property type="molecule type" value="Genomic_DNA"/>
</dbReference>
<dbReference type="AlphaFoldDB" id="A0A2V0P8H1"/>
<evidence type="ECO:0000313" key="3">
    <source>
        <dbReference type="Proteomes" id="UP000247498"/>
    </source>
</evidence>
<feature type="chain" id="PRO_5015981940" description="Secreted protein" evidence="1">
    <location>
        <begin position="29"/>
        <end position="213"/>
    </location>
</feature>
<keyword evidence="1" id="KW-0732">Signal</keyword>
<evidence type="ECO:0000256" key="1">
    <source>
        <dbReference type="SAM" id="SignalP"/>
    </source>
</evidence>
<accession>A0A2V0P8H1</accession>
<comment type="caution">
    <text evidence="2">The sequence shown here is derived from an EMBL/GenBank/DDBJ whole genome shotgun (WGS) entry which is preliminary data.</text>
</comment>
<evidence type="ECO:0000313" key="2">
    <source>
        <dbReference type="EMBL" id="GBF94160.1"/>
    </source>
</evidence>
<sequence length="213" mass="20401">MHPMRAARTAAVLLALVAAGATAPGAWAQAASWSSSSATASSGGSGGGGGAAGGCTTVSDSSGNSCASGSCCSVKQRVTACPTHTTALAEVNGNVGSCCVVLVDGSGAPAAFCAAPTAAGGARQFPAGVAVSLQPDCAASGGGAAGVLSCTAVFPYIPQGFSLPSDVRGFATAQQAPWHSGLPPCGNGAYRSFWQGATYDGASRATTFTVKCA</sequence>
<name>A0A2V0P8H1_9CHLO</name>
<evidence type="ECO:0008006" key="4">
    <source>
        <dbReference type="Google" id="ProtNLM"/>
    </source>
</evidence>
<feature type="signal peptide" evidence="1">
    <location>
        <begin position="1"/>
        <end position="28"/>
    </location>
</feature>
<dbReference type="Proteomes" id="UP000247498">
    <property type="component" value="Unassembled WGS sequence"/>
</dbReference>
<protein>
    <recommendedName>
        <fullName evidence="4">Secreted protein</fullName>
    </recommendedName>
</protein>
<keyword evidence="3" id="KW-1185">Reference proteome</keyword>
<dbReference type="OrthoDB" id="10553199at2759"/>
<proteinExistence type="predicted"/>
<gene>
    <name evidence="2" type="ORF">Rsub_07147</name>
</gene>
<dbReference type="InParanoid" id="A0A2V0P8H1"/>
<reference evidence="2 3" key="1">
    <citation type="journal article" date="2018" name="Sci. Rep.">
        <title>Raphidocelis subcapitata (=Pseudokirchneriella subcapitata) provides an insight into genome evolution and environmental adaptations in the Sphaeropleales.</title>
        <authorList>
            <person name="Suzuki S."/>
            <person name="Yamaguchi H."/>
            <person name="Nakajima N."/>
            <person name="Kawachi M."/>
        </authorList>
    </citation>
    <scope>NUCLEOTIDE SEQUENCE [LARGE SCALE GENOMIC DNA]</scope>
    <source>
        <strain evidence="2 3">NIES-35</strain>
    </source>
</reference>
<organism evidence="2 3">
    <name type="scientific">Raphidocelis subcapitata</name>
    <dbReference type="NCBI Taxonomy" id="307507"/>
    <lineage>
        <taxon>Eukaryota</taxon>
        <taxon>Viridiplantae</taxon>
        <taxon>Chlorophyta</taxon>
        <taxon>core chlorophytes</taxon>
        <taxon>Chlorophyceae</taxon>
        <taxon>CS clade</taxon>
        <taxon>Sphaeropleales</taxon>
        <taxon>Selenastraceae</taxon>
        <taxon>Raphidocelis</taxon>
    </lineage>
</organism>